<organism evidence="3 4">
    <name type="scientific">Roseateles subflavus</name>
    <dbReference type="NCBI Taxonomy" id="3053353"/>
    <lineage>
        <taxon>Bacteria</taxon>
        <taxon>Pseudomonadati</taxon>
        <taxon>Pseudomonadota</taxon>
        <taxon>Betaproteobacteria</taxon>
        <taxon>Burkholderiales</taxon>
        <taxon>Sphaerotilaceae</taxon>
        <taxon>Roseateles</taxon>
    </lineage>
</organism>
<evidence type="ECO:0000259" key="2">
    <source>
        <dbReference type="Pfam" id="PF04073"/>
    </source>
</evidence>
<dbReference type="SUPFAM" id="SSF55826">
    <property type="entry name" value="YbaK/ProRS associated domain"/>
    <property type="match status" value="1"/>
</dbReference>
<accession>A0ABT7LMY4</accession>
<dbReference type="InterPro" id="IPR007214">
    <property type="entry name" value="YbaK/aa-tRNA-synth-assoc-dom"/>
</dbReference>
<gene>
    <name evidence="3" type="ORF">QRD43_20185</name>
</gene>
<evidence type="ECO:0000256" key="1">
    <source>
        <dbReference type="SAM" id="MobiDB-lite"/>
    </source>
</evidence>
<dbReference type="Proteomes" id="UP001238603">
    <property type="component" value="Unassembled WGS sequence"/>
</dbReference>
<dbReference type="PANTHER" id="PTHR30411:SF1">
    <property type="entry name" value="CYTOPLASMIC PROTEIN"/>
    <property type="match status" value="1"/>
</dbReference>
<dbReference type="InterPro" id="IPR036754">
    <property type="entry name" value="YbaK/aa-tRNA-synt-asso_dom_sf"/>
</dbReference>
<name>A0ABT7LMY4_9BURK</name>
<dbReference type="CDD" id="cd04333">
    <property type="entry name" value="ProX_deacylase"/>
    <property type="match status" value="1"/>
</dbReference>
<keyword evidence="4" id="KW-1185">Reference proteome</keyword>
<dbReference type="Pfam" id="PF04073">
    <property type="entry name" value="tRNA_edit"/>
    <property type="match status" value="1"/>
</dbReference>
<feature type="region of interest" description="Disordered" evidence="1">
    <location>
        <begin position="1"/>
        <end position="20"/>
    </location>
</feature>
<reference evidence="3 4" key="1">
    <citation type="submission" date="2023-06" db="EMBL/GenBank/DDBJ databases">
        <title>Pelomonas sp. APW6 16S ribosomal RNA gene genome sequencing and assembly.</title>
        <authorList>
            <person name="Woo H."/>
        </authorList>
    </citation>
    <scope>NUCLEOTIDE SEQUENCE [LARGE SCALE GENOMIC DNA]</scope>
    <source>
        <strain evidence="3 4">APW6</strain>
    </source>
</reference>
<dbReference type="PANTHER" id="PTHR30411">
    <property type="entry name" value="CYTOPLASMIC PROTEIN"/>
    <property type="match status" value="1"/>
</dbReference>
<dbReference type="RefSeq" id="WP_285984304.1">
    <property type="nucleotide sequence ID" value="NZ_JASVDS010000007.1"/>
</dbReference>
<proteinExistence type="predicted"/>
<feature type="domain" description="YbaK/aminoacyl-tRNA synthetase-associated" evidence="2">
    <location>
        <begin position="43"/>
        <end position="165"/>
    </location>
</feature>
<comment type="caution">
    <text evidence="3">The sequence shown here is derived from an EMBL/GenBank/DDBJ whole genome shotgun (WGS) entry which is preliminary data.</text>
</comment>
<protein>
    <submittedName>
        <fullName evidence="3">YbaK/EbsC family protein</fullName>
    </submittedName>
</protein>
<dbReference type="EMBL" id="JASVDS010000007">
    <property type="protein sequence ID" value="MDL5034231.1"/>
    <property type="molecule type" value="Genomic_DNA"/>
</dbReference>
<sequence>MSDLPTPLAADAPAAPSHEGFERVRDALQRLSHAHPPRWLDVAARTAQEAADALGVSLGQIAKSVVFRRRADDRAVLVIAAGDRRVDEKKLQAHTGPLGRADADFVKSRTGFSIGGVSPLGFAPTEGQPLPSLFIDASLMRFDRIWAAAGHPNGVFPMTPQELQALTGAPVIEVVQEVSA</sequence>
<evidence type="ECO:0000313" key="4">
    <source>
        <dbReference type="Proteomes" id="UP001238603"/>
    </source>
</evidence>
<evidence type="ECO:0000313" key="3">
    <source>
        <dbReference type="EMBL" id="MDL5034231.1"/>
    </source>
</evidence>
<dbReference type="Gene3D" id="3.90.960.10">
    <property type="entry name" value="YbaK/aminoacyl-tRNA synthetase-associated domain"/>
    <property type="match status" value="1"/>
</dbReference>
<feature type="compositionally biased region" description="Low complexity" evidence="1">
    <location>
        <begin position="1"/>
        <end position="16"/>
    </location>
</feature>